<dbReference type="Pfam" id="PF13613">
    <property type="entry name" value="HTH_Tnp_4"/>
    <property type="match status" value="1"/>
</dbReference>
<dbReference type="OrthoDB" id="4308836at2"/>
<protein>
    <submittedName>
        <fullName evidence="2">Transposase family protein</fullName>
    </submittedName>
</protein>
<proteinExistence type="predicted"/>
<comment type="caution">
    <text evidence="3">The sequence shown here is derived from an EMBL/GenBank/DDBJ whole genome shotgun (WGS) entry which is preliminary data.</text>
</comment>
<dbReference type="Proteomes" id="UP000320857">
    <property type="component" value="Unassembled WGS sequence"/>
</dbReference>
<reference evidence="2" key="3">
    <citation type="journal article" name="Syst. Appl. Microbiol.">
        <title>Streptomyces alkaliterrae sp. nov., isolated from an alkaline soil, and emended descriptions of Streptomyces alkaliphilus, Streptomyces calidiresistens and Streptomyces durbertensis.</title>
        <authorList>
            <person name="Swiecimska M."/>
            <person name="Golinska P."/>
            <person name="Nouioui I."/>
            <person name="Wypij M."/>
            <person name="Rai M."/>
            <person name="Sangal V."/>
            <person name="Goodfellow M."/>
        </authorList>
    </citation>
    <scope>NUCLEOTIDE SEQUENCE</scope>
    <source>
        <strain evidence="2">OF8</strain>
    </source>
</reference>
<dbReference type="EMBL" id="JABJXA010000229">
    <property type="protein sequence ID" value="MBB1261933.1"/>
    <property type="molecule type" value="Genomic_DNA"/>
</dbReference>
<gene>
    <name evidence="3" type="ORF">FNX44_022570</name>
    <name evidence="2" type="ORF">H3147_24425</name>
</gene>
<evidence type="ECO:0000313" key="2">
    <source>
        <dbReference type="EMBL" id="MBB1261933.1"/>
    </source>
</evidence>
<keyword evidence="4" id="KW-1185">Reference proteome</keyword>
<dbReference type="InterPro" id="IPR027805">
    <property type="entry name" value="Transposase_HTH_dom"/>
</dbReference>
<organism evidence="3 4">
    <name type="scientific">Streptomyces alkaliterrae</name>
    <dbReference type="NCBI Taxonomy" id="2213162"/>
    <lineage>
        <taxon>Bacteria</taxon>
        <taxon>Bacillati</taxon>
        <taxon>Actinomycetota</taxon>
        <taxon>Actinomycetes</taxon>
        <taxon>Kitasatosporales</taxon>
        <taxon>Streptomycetaceae</taxon>
        <taxon>Streptomyces</taxon>
    </lineage>
</organism>
<reference evidence="3 4" key="1">
    <citation type="submission" date="2019-10" db="EMBL/GenBank/DDBJ databases">
        <title>Streptomyces sp. nov., a novel actinobacterium isolated from alkaline environment.</title>
        <authorList>
            <person name="Golinska P."/>
        </authorList>
    </citation>
    <scope>NUCLEOTIDE SEQUENCE [LARGE SCALE GENOMIC DNA]</scope>
    <source>
        <strain evidence="3 4">OF1</strain>
    </source>
</reference>
<feature type="domain" description="Transposase Helix-turn-helix" evidence="1">
    <location>
        <begin position="70"/>
        <end position="103"/>
    </location>
</feature>
<dbReference type="AlphaFoldDB" id="A0A5P0YWE6"/>
<evidence type="ECO:0000259" key="1">
    <source>
        <dbReference type="Pfam" id="PF13613"/>
    </source>
</evidence>
<evidence type="ECO:0000313" key="5">
    <source>
        <dbReference type="Proteomes" id="UP000517765"/>
    </source>
</evidence>
<reference evidence="5" key="2">
    <citation type="submission" date="2020-05" db="EMBL/GenBank/DDBJ databases">
        <title>Classification of alakaliphilic streptomycetes isolated from an alkaline soil next to Lonar Crater, India and a proposal for the recognition of Streptomyces alkaliterrae sp. nov.</title>
        <authorList>
            <person name="Golinska P."/>
        </authorList>
    </citation>
    <scope>NUCLEOTIDE SEQUENCE [LARGE SCALE GENOMIC DNA]</scope>
    <source>
        <strain evidence="5">OF8</strain>
    </source>
</reference>
<accession>A0A5P0YWE6</accession>
<evidence type="ECO:0000313" key="4">
    <source>
        <dbReference type="Proteomes" id="UP000320857"/>
    </source>
</evidence>
<evidence type="ECO:0000313" key="3">
    <source>
        <dbReference type="EMBL" id="MQS04605.1"/>
    </source>
</evidence>
<name>A0A5P0YWE6_9ACTN</name>
<dbReference type="Proteomes" id="UP000517765">
    <property type="component" value="Unassembled WGS sequence"/>
</dbReference>
<dbReference type="EMBL" id="VJYK02000319">
    <property type="protein sequence ID" value="MQS04605.1"/>
    <property type="molecule type" value="Genomic_DNA"/>
</dbReference>
<sequence>MTVMRLLVGCVTRQGSWSLRRVTSLAHASTQEPCFVPRRGMLDVPYEVVEHVFWLGYARRRELNSRWGRMGCFRQALLALVHLRKNETLSQVAAGFDISTAPAGR</sequence>